<name>A0A9Q0GDU3_9ROSI</name>
<feature type="compositionally biased region" description="Basic and acidic residues" evidence="1">
    <location>
        <begin position="94"/>
        <end position="113"/>
    </location>
</feature>
<dbReference type="OrthoDB" id="784738at2759"/>
<keyword evidence="2" id="KW-0812">Transmembrane</keyword>
<organism evidence="3 4">
    <name type="scientific">Turnera subulata</name>
    <dbReference type="NCBI Taxonomy" id="218843"/>
    <lineage>
        <taxon>Eukaryota</taxon>
        <taxon>Viridiplantae</taxon>
        <taxon>Streptophyta</taxon>
        <taxon>Embryophyta</taxon>
        <taxon>Tracheophyta</taxon>
        <taxon>Spermatophyta</taxon>
        <taxon>Magnoliopsida</taxon>
        <taxon>eudicotyledons</taxon>
        <taxon>Gunneridae</taxon>
        <taxon>Pentapetalae</taxon>
        <taxon>rosids</taxon>
        <taxon>fabids</taxon>
        <taxon>Malpighiales</taxon>
        <taxon>Passifloraceae</taxon>
        <taxon>Turnera</taxon>
    </lineage>
</organism>
<feature type="transmembrane region" description="Helical" evidence="2">
    <location>
        <begin position="27"/>
        <end position="50"/>
    </location>
</feature>
<evidence type="ECO:0000256" key="1">
    <source>
        <dbReference type="SAM" id="MobiDB-lite"/>
    </source>
</evidence>
<dbReference type="Proteomes" id="UP001141552">
    <property type="component" value="Unassembled WGS sequence"/>
</dbReference>
<evidence type="ECO:0000256" key="2">
    <source>
        <dbReference type="SAM" id="Phobius"/>
    </source>
</evidence>
<keyword evidence="2" id="KW-0472">Membrane</keyword>
<reference evidence="3" key="2">
    <citation type="journal article" date="2023" name="Plants (Basel)">
        <title>Annotation of the Turnera subulata (Passifloraceae) Draft Genome Reveals the S-Locus Evolved after the Divergence of Turneroideae from Passifloroideae in a Stepwise Manner.</title>
        <authorList>
            <person name="Henning P.M."/>
            <person name="Roalson E.H."/>
            <person name="Mir W."/>
            <person name="McCubbin A.G."/>
            <person name="Shore J.S."/>
        </authorList>
    </citation>
    <scope>NUCLEOTIDE SEQUENCE</scope>
    <source>
        <strain evidence="3">F60SS</strain>
    </source>
</reference>
<dbReference type="EMBL" id="JAKUCV010000968">
    <property type="protein sequence ID" value="KAJ4848230.1"/>
    <property type="molecule type" value="Genomic_DNA"/>
</dbReference>
<accession>A0A9Q0GDU3</accession>
<gene>
    <name evidence="3" type="ORF">Tsubulata_010096</name>
</gene>
<evidence type="ECO:0000313" key="4">
    <source>
        <dbReference type="Proteomes" id="UP001141552"/>
    </source>
</evidence>
<comment type="caution">
    <text evidence="3">The sequence shown here is derived from an EMBL/GenBank/DDBJ whole genome shotgun (WGS) entry which is preliminary data.</text>
</comment>
<proteinExistence type="predicted"/>
<evidence type="ECO:0000313" key="3">
    <source>
        <dbReference type="EMBL" id="KAJ4848230.1"/>
    </source>
</evidence>
<sequence>MLSSLCFFKCPKTWISVLAPLPIVAGFLGYGFVSKLIATALIISTTFYTFSKRNQRLQEKSVKSEVLRPDCLPHSHRQEVVSKAQATETKSITHKKEEQEKEEERRRQLDDYLSRSSPTILSESDCLGRSSSSTEDSEVDWMFQDEVFRSPDDSDGSISDEESLFEIALPSGQYLGHLHRQQEPKFNLQKKMPDINVLGSCFKQHGLMEFLAELNEMNEEENLIEIDISMGSIKCPRFEIEA</sequence>
<keyword evidence="4" id="KW-1185">Reference proteome</keyword>
<dbReference type="PANTHER" id="PTHR35708:SF3">
    <property type="entry name" value="GB|AAD25831.1"/>
    <property type="match status" value="1"/>
</dbReference>
<keyword evidence="2" id="KW-1133">Transmembrane helix</keyword>
<reference evidence="3" key="1">
    <citation type="submission" date="2022-02" db="EMBL/GenBank/DDBJ databases">
        <authorList>
            <person name="Henning P.M."/>
            <person name="McCubbin A.G."/>
            <person name="Shore J.S."/>
        </authorList>
    </citation>
    <scope>NUCLEOTIDE SEQUENCE</scope>
    <source>
        <strain evidence="3">F60SS</strain>
        <tissue evidence="3">Leaves</tissue>
    </source>
</reference>
<dbReference type="AlphaFoldDB" id="A0A9Q0GDU3"/>
<protein>
    <submittedName>
        <fullName evidence="3">Uncharacterized protein</fullName>
    </submittedName>
</protein>
<feature type="region of interest" description="Disordered" evidence="1">
    <location>
        <begin position="78"/>
        <end position="137"/>
    </location>
</feature>
<dbReference type="PANTHER" id="PTHR35708">
    <property type="entry name" value="GB|AAD25831.1"/>
    <property type="match status" value="1"/>
</dbReference>